<keyword evidence="6" id="KW-0547">Nucleotide-binding</keyword>
<comment type="caution">
    <text evidence="11">The sequence shown here is derived from an EMBL/GenBank/DDBJ whole genome shotgun (WGS) entry which is preliminary data.</text>
</comment>
<evidence type="ECO:0000256" key="7">
    <source>
        <dbReference type="ARBA" id="ARBA00022842"/>
    </source>
</evidence>
<reference evidence="11 12" key="1">
    <citation type="submission" date="2021-03" db="EMBL/GenBank/DDBJ databases">
        <title>Whole genome sequence of Jiella sp. MQZ13P-4.</title>
        <authorList>
            <person name="Tuo L."/>
        </authorList>
    </citation>
    <scope>NUCLEOTIDE SEQUENCE [LARGE SCALE GENOMIC DNA]</scope>
    <source>
        <strain evidence="11 12">MQZ13P-4</strain>
    </source>
</reference>
<evidence type="ECO:0000256" key="5">
    <source>
        <dbReference type="ARBA" id="ARBA00022723"/>
    </source>
</evidence>
<dbReference type="PANTHER" id="PTHR46173">
    <property type="entry name" value="CCA TRNA NUCLEOTIDYLTRANSFERASE 1, MITOCHONDRIAL"/>
    <property type="match status" value="1"/>
</dbReference>
<evidence type="ECO:0000256" key="6">
    <source>
        <dbReference type="ARBA" id="ARBA00022741"/>
    </source>
</evidence>
<evidence type="ECO:0000256" key="8">
    <source>
        <dbReference type="RuleBase" id="RU003953"/>
    </source>
</evidence>
<comment type="cofactor">
    <cofactor evidence="1">
        <name>Mg(2+)</name>
        <dbReference type="ChEBI" id="CHEBI:18420"/>
    </cofactor>
</comment>
<dbReference type="InterPro" id="IPR002646">
    <property type="entry name" value="PolA_pol_head_dom"/>
</dbReference>
<dbReference type="PANTHER" id="PTHR46173:SF1">
    <property type="entry name" value="CCA TRNA NUCLEOTIDYLTRANSFERASE 1, MITOCHONDRIAL"/>
    <property type="match status" value="1"/>
</dbReference>
<proteinExistence type="inferred from homology"/>
<dbReference type="Gene3D" id="1.10.3090.10">
    <property type="entry name" value="cca-adding enzyme, domain 2"/>
    <property type="match status" value="1"/>
</dbReference>
<keyword evidence="8" id="KW-0694">RNA-binding</keyword>
<keyword evidence="7" id="KW-0460">Magnesium</keyword>
<dbReference type="RefSeq" id="WP_207352075.1">
    <property type="nucleotide sequence ID" value="NZ_JAFMPY010000021.1"/>
</dbReference>
<feature type="domain" description="tRNA nucleotidyltransferase/poly(A) polymerase RNA and SrmB- binding" evidence="10">
    <location>
        <begin position="187"/>
        <end position="238"/>
    </location>
</feature>
<accession>A0ABS3J711</accession>
<dbReference type="InterPro" id="IPR050264">
    <property type="entry name" value="Bact_CCA-adding_enz_type3_sf"/>
</dbReference>
<organism evidence="11 12">
    <name type="scientific">Jiella sonneratiae</name>
    <dbReference type="NCBI Taxonomy" id="2816856"/>
    <lineage>
        <taxon>Bacteria</taxon>
        <taxon>Pseudomonadati</taxon>
        <taxon>Pseudomonadota</taxon>
        <taxon>Alphaproteobacteria</taxon>
        <taxon>Hyphomicrobiales</taxon>
        <taxon>Aurantimonadaceae</taxon>
        <taxon>Jiella</taxon>
    </lineage>
</organism>
<dbReference type="CDD" id="cd05398">
    <property type="entry name" value="NT_ClassII-CCAase"/>
    <property type="match status" value="1"/>
</dbReference>
<keyword evidence="3" id="KW-0819">tRNA processing</keyword>
<dbReference type="SUPFAM" id="SSF81301">
    <property type="entry name" value="Nucleotidyltransferase"/>
    <property type="match status" value="1"/>
</dbReference>
<evidence type="ECO:0000313" key="11">
    <source>
        <dbReference type="EMBL" id="MBO0905446.1"/>
    </source>
</evidence>
<keyword evidence="12" id="KW-1185">Reference proteome</keyword>
<dbReference type="Pfam" id="PF12627">
    <property type="entry name" value="PolyA_pol_RNAbd"/>
    <property type="match status" value="1"/>
</dbReference>
<dbReference type="InterPro" id="IPR043519">
    <property type="entry name" value="NT_sf"/>
</dbReference>
<evidence type="ECO:0000256" key="3">
    <source>
        <dbReference type="ARBA" id="ARBA00022694"/>
    </source>
</evidence>
<dbReference type="InterPro" id="IPR032828">
    <property type="entry name" value="PolyA_RNA-bd"/>
</dbReference>
<keyword evidence="4" id="KW-0548">Nucleotidyltransferase</keyword>
<evidence type="ECO:0000256" key="4">
    <source>
        <dbReference type="ARBA" id="ARBA00022695"/>
    </source>
</evidence>
<dbReference type="Pfam" id="PF01743">
    <property type="entry name" value="PolyA_pol"/>
    <property type="match status" value="1"/>
</dbReference>
<dbReference type="SUPFAM" id="SSF81891">
    <property type="entry name" value="Poly A polymerase C-terminal region-like"/>
    <property type="match status" value="1"/>
</dbReference>
<evidence type="ECO:0000259" key="9">
    <source>
        <dbReference type="Pfam" id="PF01743"/>
    </source>
</evidence>
<feature type="domain" description="Poly A polymerase head" evidence="9">
    <location>
        <begin position="28"/>
        <end position="150"/>
    </location>
</feature>
<evidence type="ECO:0000313" key="12">
    <source>
        <dbReference type="Proteomes" id="UP000664288"/>
    </source>
</evidence>
<dbReference type="EMBL" id="JAFMPY010000021">
    <property type="protein sequence ID" value="MBO0905446.1"/>
    <property type="molecule type" value="Genomic_DNA"/>
</dbReference>
<gene>
    <name evidence="11" type="ORF">J1C47_17515</name>
</gene>
<keyword evidence="5" id="KW-0479">Metal-binding</keyword>
<dbReference type="Proteomes" id="UP000664288">
    <property type="component" value="Unassembled WGS sequence"/>
</dbReference>
<evidence type="ECO:0000259" key="10">
    <source>
        <dbReference type="Pfam" id="PF12627"/>
    </source>
</evidence>
<name>A0ABS3J711_9HYPH</name>
<protein>
    <submittedName>
        <fullName evidence="11">CCA tRNA nucleotidyltransferase</fullName>
    </submittedName>
</protein>
<evidence type="ECO:0000256" key="1">
    <source>
        <dbReference type="ARBA" id="ARBA00001946"/>
    </source>
</evidence>
<dbReference type="Gene3D" id="3.30.460.10">
    <property type="entry name" value="Beta Polymerase, domain 2"/>
    <property type="match status" value="1"/>
</dbReference>
<evidence type="ECO:0000256" key="2">
    <source>
        <dbReference type="ARBA" id="ARBA00022679"/>
    </source>
</evidence>
<comment type="similarity">
    <text evidence="8">Belongs to the tRNA nucleotidyltransferase/poly(A) polymerase family.</text>
</comment>
<sequence length="418" mass="45850">MTRICAEWLSDERLQALLAALSASGEEARVVGGAVRNTLMERPVTDIDIATTTLPEETMRRAEAIGLKTVPTGIEHGTITVVANGRPFEVTTLRRDIETDGRHAVVTFGRDWRTDAERRDFTINALYADAAGEVLDLVGGIADIEAGNLRFIGDAEQRILEDRLRILRFFRFFAWYGRGRPDADGLRAATRLKDGLAQLSAERLWAETKKLLAAPDPSRALLWMRQTGALTIVLPETERWGIDHIHPLVASERARGWAPDPLLRLMAIVPPDPERLAGLARRLKLSNGERDRLFAFALERQPGPDEADRALRARVYFGDRQAIVDTLRLELARAQGKIGQDPDALEKTASLAARLDIAQGFEPPAFPLSGGDLKAKGFAAGPGLGSEIARLKQLWAETGFTMGREALLAKAGKGESDA</sequence>
<keyword evidence="2 8" id="KW-0808">Transferase</keyword>